<organism evidence="1">
    <name type="scientific">marine sediment metagenome</name>
    <dbReference type="NCBI Taxonomy" id="412755"/>
    <lineage>
        <taxon>unclassified sequences</taxon>
        <taxon>metagenomes</taxon>
        <taxon>ecological metagenomes</taxon>
    </lineage>
</organism>
<dbReference type="EMBL" id="LAZR01031503">
    <property type="protein sequence ID" value="KKL53568.1"/>
    <property type="molecule type" value="Genomic_DNA"/>
</dbReference>
<reference evidence="1" key="1">
    <citation type="journal article" date="2015" name="Nature">
        <title>Complex archaea that bridge the gap between prokaryotes and eukaryotes.</title>
        <authorList>
            <person name="Spang A."/>
            <person name="Saw J.H."/>
            <person name="Jorgensen S.L."/>
            <person name="Zaremba-Niedzwiedzka K."/>
            <person name="Martijn J."/>
            <person name="Lind A.E."/>
            <person name="van Eijk R."/>
            <person name="Schleper C."/>
            <person name="Guy L."/>
            <person name="Ettema T.J."/>
        </authorList>
    </citation>
    <scope>NUCLEOTIDE SEQUENCE</scope>
</reference>
<protein>
    <submittedName>
        <fullName evidence="1">Uncharacterized protein</fullName>
    </submittedName>
</protein>
<proteinExistence type="predicted"/>
<sequence>PSICTLQEQKICFTYNSVFCLYDKIITCMYGKTELEKPNCDDCGNLLHSCNHHDCRKFSEFKPKEKSPNISRHRNINPDAFDEDIDKWLGEEKSPILEFTLYEEGFLSCQCGRQYNIKNAYNKSKEELSSIKCTLKEQIKCDEEGSLDCIPKRATCIHEKKAKQIKKH</sequence>
<feature type="non-terminal residue" evidence="1">
    <location>
        <position position="1"/>
    </location>
</feature>
<gene>
    <name evidence="1" type="ORF">LCGC14_2274110</name>
</gene>
<comment type="caution">
    <text evidence="1">The sequence shown here is derived from an EMBL/GenBank/DDBJ whole genome shotgun (WGS) entry which is preliminary data.</text>
</comment>
<name>A0A0F9CW28_9ZZZZ</name>
<dbReference type="AlphaFoldDB" id="A0A0F9CW28"/>
<accession>A0A0F9CW28</accession>
<evidence type="ECO:0000313" key="1">
    <source>
        <dbReference type="EMBL" id="KKL53568.1"/>
    </source>
</evidence>